<comment type="caution">
    <text evidence="2">The sequence shown here is derived from an EMBL/GenBank/DDBJ whole genome shotgun (WGS) entry which is preliminary data.</text>
</comment>
<dbReference type="Gene3D" id="2.60.60.30">
    <property type="entry name" value="sav2460 like domains"/>
    <property type="match status" value="1"/>
</dbReference>
<reference evidence="2 3" key="1">
    <citation type="submission" date="2021-07" db="EMBL/GenBank/DDBJ databases">
        <title>Paenibacillus radiodurans sp. nov., isolated from the southeastern edge of Tengger Desert.</title>
        <authorList>
            <person name="Zhang G."/>
        </authorList>
    </citation>
    <scope>NUCLEOTIDE SEQUENCE [LARGE SCALE GENOMIC DNA]</scope>
    <source>
        <strain evidence="2 3">CCM 7311</strain>
    </source>
</reference>
<dbReference type="EMBL" id="JAHZIK010000488">
    <property type="protein sequence ID" value="MBW7456055.1"/>
    <property type="molecule type" value="Genomic_DNA"/>
</dbReference>
<keyword evidence="3" id="KW-1185">Reference proteome</keyword>
<evidence type="ECO:0000313" key="2">
    <source>
        <dbReference type="EMBL" id="MBW7456055.1"/>
    </source>
</evidence>
<dbReference type="InterPro" id="IPR003325">
    <property type="entry name" value="TerD"/>
</dbReference>
<proteinExistence type="predicted"/>
<feature type="domain" description="TerD" evidence="1">
    <location>
        <begin position="10"/>
        <end position="126"/>
    </location>
</feature>
<evidence type="ECO:0000313" key="3">
    <source>
        <dbReference type="Proteomes" id="UP001519887"/>
    </source>
</evidence>
<dbReference type="Proteomes" id="UP001519887">
    <property type="component" value="Unassembled WGS sequence"/>
</dbReference>
<evidence type="ECO:0000259" key="1">
    <source>
        <dbReference type="Pfam" id="PF02342"/>
    </source>
</evidence>
<dbReference type="CDD" id="cd06974">
    <property type="entry name" value="TerD_like"/>
    <property type="match status" value="1"/>
</dbReference>
<gene>
    <name evidence="2" type="ORF">K0U00_18660</name>
</gene>
<name>A0ABS7C5A0_9BACL</name>
<feature type="non-terminal residue" evidence="2">
    <location>
        <position position="1"/>
    </location>
</feature>
<dbReference type="Pfam" id="PF02342">
    <property type="entry name" value="TerD"/>
    <property type="match status" value="1"/>
</dbReference>
<accession>A0ABS7C5A0</accession>
<protein>
    <submittedName>
        <fullName evidence="2">TerD family protein</fullName>
    </submittedName>
</protein>
<organism evidence="2 3">
    <name type="scientific">Paenibacillus sepulcri</name>
    <dbReference type="NCBI Taxonomy" id="359917"/>
    <lineage>
        <taxon>Bacteria</taxon>
        <taxon>Bacillati</taxon>
        <taxon>Bacillota</taxon>
        <taxon>Bacilli</taxon>
        <taxon>Bacillales</taxon>
        <taxon>Paenibacillaceae</taxon>
        <taxon>Paenibacillus</taxon>
    </lineage>
</organism>
<sequence length="200" mass="21945">LNLTKIELKKKGDTINLKKSAGGLGEILINLNWNQKKSKTGLFGRSKGVDLDLACLFELKNGDKGVVQALGSSFGSLDRPPFIALDGDDRTGTVSTGENMRINGARIADIKRIVVFTFIYEGVKNWSDADGVITIKQAGGPEIVVHMNEHDNSKGMCAIAMITNVNNETFSIERLVQFFNGHREVDEAYSWGLRWKAGSK</sequence>